<protein>
    <recommendedName>
        <fullName evidence="2">PWWP domain-containing protein</fullName>
    </recommendedName>
</protein>
<gene>
    <name evidence="3" type="ORF">AARE701A_LOCUS4551</name>
</gene>
<feature type="domain" description="PWWP" evidence="2">
    <location>
        <begin position="189"/>
        <end position="238"/>
    </location>
</feature>
<feature type="compositionally biased region" description="Acidic residues" evidence="1">
    <location>
        <begin position="112"/>
        <end position="135"/>
    </location>
</feature>
<dbReference type="Gene3D" id="2.30.30.140">
    <property type="match status" value="1"/>
</dbReference>
<dbReference type="InterPro" id="IPR000313">
    <property type="entry name" value="PWWP_dom"/>
</dbReference>
<accession>A0A8S1ZQ87</accession>
<dbReference type="AlphaFoldDB" id="A0A8S1ZQ87"/>
<evidence type="ECO:0000313" key="4">
    <source>
        <dbReference type="Proteomes" id="UP000682877"/>
    </source>
</evidence>
<proteinExistence type="predicted"/>
<name>A0A8S1ZQ87_ARAAE</name>
<feature type="region of interest" description="Disordered" evidence="1">
    <location>
        <begin position="102"/>
        <end position="136"/>
    </location>
</feature>
<dbReference type="InterPro" id="IPR052657">
    <property type="entry name" value="PDP_family_Arabidopsis"/>
</dbReference>
<sequence length="257" mass="29346">MIVWWIWGLYLTKHHRFKGDIHIYSKVKHEIAAIEIIEPLPEMITLVENTGGRLKKIMKLTDTYLLLFAITLLKMNDDAGGSSPMELDSTVTNDDGVARVYENDETSKLKEEEEDDDCSEDQSSELGSETDEKELDLELKEEKRGVSNYKSLLYEFDDYVASEKMGHGVSRALSYGFEVGDLVWVRIDHVLVAFFGGSSYGWFDSAELIPLEPNLEEKSQQTVSKHFVRGVEEAMDEAKKPWMRRSSRMSALGYTLI</sequence>
<dbReference type="SUPFAM" id="SSF63748">
    <property type="entry name" value="Tudor/PWWP/MBT"/>
    <property type="match status" value="1"/>
</dbReference>
<dbReference type="CDD" id="cd05162">
    <property type="entry name" value="PWWP"/>
    <property type="match status" value="1"/>
</dbReference>
<feature type="compositionally biased region" description="Basic and acidic residues" evidence="1">
    <location>
        <begin position="102"/>
        <end position="111"/>
    </location>
</feature>
<dbReference type="EMBL" id="LR999452">
    <property type="protein sequence ID" value="CAE5962936.1"/>
    <property type="molecule type" value="Genomic_DNA"/>
</dbReference>
<keyword evidence="4" id="KW-1185">Reference proteome</keyword>
<evidence type="ECO:0000313" key="3">
    <source>
        <dbReference type="EMBL" id="CAE5962936.1"/>
    </source>
</evidence>
<evidence type="ECO:0000259" key="2">
    <source>
        <dbReference type="Pfam" id="PF00855"/>
    </source>
</evidence>
<dbReference type="Proteomes" id="UP000682877">
    <property type="component" value="Chromosome 2"/>
</dbReference>
<dbReference type="Pfam" id="PF00855">
    <property type="entry name" value="PWWP"/>
    <property type="match status" value="1"/>
</dbReference>
<dbReference type="PANTHER" id="PTHR10688">
    <property type="entry name" value="PWWP DOMAIN-CONTAINING PROTEIN"/>
    <property type="match status" value="1"/>
</dbReference>
<dbReference type="PANTHER" id="PTHR10688:SF5">
    <property type="entry name" value="PWWP DOMAIN-CONTAINING PROTEIN 1-RELATED"/>
    <property type="match status" value="1"/>
</dbReference>
<evidence type="ECO:0000256" key="1">
    <source>
        <dbReference type="SAM" id="MobiDB-lite"/>
    </source>
</evidence>
<reference evidence="3" key="1">
    <citation type="submission" date="2021-01" db="EMBL/GenBank/DDBJ databases">
        <authorList>
            <person name="Bezrukov I."/>
        </authorList>
    </citation>
    <scope>NUCLEOTIDE SEQUENCE</scope>
</reference>
<organism evidence="3 4">
    <name type="scientific">Arabidopsis arenosa</name>
    <name type="common">Sand rock-cress</name>
    <name type="synonym">Cardaminopsis arenosa</name>
    <dbReference type="NCBI Taxonomy" id="38785"/>
    <lineage>
        <taxon>Eukaryota</taxon>
        <taxon>Viridiplantae</taxon>
        <taxon>Streptophyta</taxon>
        <taxon>Embryophyta</taxon>
        <taxon>Tracheophyta</taxon>
        <taxon>Spermatophyta</taxon>
        <taxon>Magnoliopsida</taxon>
        <taxon>eudicotyledons</taxon>
        <taxon>Gunneridae</taxon>
        <taxon>Pentapetalae</taxon>
        <taxon>rosids</taxon>
        <taxon>malvids</taxon>
        <taxon>Brassicales</taxon>
        <taxon>Brassicaceae</taxon>
        <taxon>Camelineae</taxon>
        <taxon>Arabidopsis</taxon>
    </lineage>
</organism>